<dbReference type="AlphaFoldDB" id="L0R5Y7"/>
<sequence length="50" mass="5566">MSFSLLCLCKSSKEVSISVWVLTLSKRMAPSPPLELKRGIHIGMGFDNTR</sequence>
<protein>
    <submittedName>
        <fullName evidence="1">Uncharacterized protein</fullName>
    </submittedName>
</protein>
<name>L0R5Y7_9BACT</name>
<dbReference type="EMBL" id="FO203522">
    <property type="protein sequence ID" value="CCO22103.1"/>
    <property type="molecule type" value="Genomic_DNA"/>
</dbReference>
<proteinExistence type="predicted"/>
<dbReference type="Proteomes" id="UP000010808">
    <property type="component" value="Chromosome"/>
</dbReference>
<dbReference type="STRING" id="1121451.DESAM_10122"/>
<organism evidence="1 2">
    <name type="scientific">Maridesulfovibrio hydrothermalis AM13 = DSM 14728</name>
    <dbReference type="NCBI Taxonomy" id="1121451"/>
    <lineage>
        <taxon>Bacteria</taxon>
        <taxon>Pseudomonadati</taxon>
        <taxon>Thermodesulfobacteriota</taxon>
        <taxon>Desulfovibrionia</taxon>
        <taxon>Desulfovibrionales</taxon>
        <taxon>Desulfovibrionaceae</taxon>
        <taxon>Maridesulfovibrio</taxon>
    </lineage>
</organism>
<reference evidence="1 2" key="1">
    <citation type="submission" date="2012-10" db="EMBL/GenBank/DDBJ databases">
        <authorList>
            <person name="Genoscope - CEA"/>
        </authorList>
    </citation>
    <scope>NUCLEOTIDE SEQUENCE [LARGE SCALE GENOMIC DNA]</scope>
    <source>
        <strain evidence="2">AM13 / DSM 14728</strain>
    </source>
</reference>
<keyword evidence="2" id="KW-1185">Reference proteome</keyword>
<dbReference type="HOGENOM" id="CLU_3117130_0_0_7"/>
<evidence type="ECO:0000313" key="2">
    <source>
        <dbReference type="Proteomes" id="UP000010808"/>
    </source>
</evidence>
<gene>
    <name evidence="1" type="ORF">DESAM_10122</name>
</gene>
<evidence type="ECO:0000313" key="1">
    <source>
        <dbReference type="EMBL" id="CCO22103.1"/>
    </source>
</evidence>
<dbReference type="KEGG" id="dhy:DESAM_10122"/>
<accession>L0R5Y7</accession>